<evidence type="ECO:0000256" key="2">
    <source>
        <dbReference type="ARBA" id="ARBA00004963"/>
    </source>
</evidence>
<keyword evidence="6 7" id="KW-0862">Zinc</keyword>
<dbReference type="InterPro" id="IPR035680">
    <property type="entry name" value="Clx_II_MBL"/>
</dbReference>
<evidence type="ECO:0000259" key="8">
    <source>
        <dbReference type="SMART" id="SM00849"/>
    </source>
</evidence>
<comment type="function">
    <text evidence="7">Thiolesterase that catalyzes the hydrolysis of S-D-lactoyl-glutathione to form glutathione and D-lactic acid.</text>
</comment>
<feature type="domain" description="Metallo-beta-lactamase" evidence="8">
    <location>
        <begin position="11"/>
        <end position="168"/>
    </location>
</feature>
<dbReference type="UniPathway" id="UPA00619">
    <property type="reaction ID" value="UER00676"/>
</dbReference>
<dbReference type="NCBIfam" id="TIGR03413">
    <property type="entry name" value="GSH_gloB"/>
    <property type="match status" value="1"/>
</dbReference>
<dbReference type="PIRSF" id="PIRSF005457">
    <property type="entry name" value="Glx"/>
    <property type="match status" value="1"/>
</dbReference>
<evidence type="ECO:0000256" key="1">
    <source>
        <dbReference type="ARBA" id="ARBA00001623"/>
    </source>
</evidence>
<dbReference type="AlphaFoldDB" id="A0A0W0VN55"/>
<feature type="binding site" evidence="7">
    <location>
        <position position="111"/>
    </location>
    <ligand>
        <name>Zn(2+)</name>
        <dbReference type="ChEBI" id="CHEBI:29105"/>
        <label>1</label>
    </ligand>
</feature>
<dbReference type="InterPro" id="IPR001279">
    <property type="entry name" value="Metallo-B-lactamas"/>
</dbReference>
<comment type="similarity">
    <text evidence="3 7">Belongs to the metallo-beta-lactamase superfamily. Glyoxalase II family.</text>
</comment>
<dbReference type="InterPro" id="IPR032282">
    <property type="entry name" value="HAGH_C"/>
</dbReference>
<dbReference type="GO" id="GO:0046872">
    <property type="term" value="F:metal ion binding"/>
    <property type="evidence" value="ECO:0007669"/>
    <property type="project" value="UniProtKB-KW"/>
</dbReference>
<dbReference type="HAMAP" id="MF_01374">
    <property type="entry name" value="Glyoxalase_2"/>
    <property type="match status" value="1"/>
</dbReference>
<comment type="catalytic activity">
    <reaction evidence="1 7">
        <text>an S-(2-hydroxyacyl)glutathione + H2O = a 2-hydroxy carboxylate + glutathione + H(+)</text>
        <dbReference type="Rhea" id="RHEA:21864"/>
        <dbReference type="ChEBI" id="CHEBI:15377"/>
        <dbReference type="ChEBI" id="CHEBI:15378"/>
        <dbReference type="ChEBI" id="CHEBI:57925"/>
        <dbReference type="ChEBI" id="CHEBI:58896"/>
        <dbReference type="ChEBI" id="CHEBI:71261"/>
        <dbReference type="EC" id="3.1.2.6"/>
    </reaction>
</comment>
<dbReference type="Pfam" id="PF00753">
    <property type="entry name" value="Lactamase_B"/>
    <property type="match status" value="1"/>
</dbReference>
<feature type="binding site" evidence="7">
    <location>
        <position position="168"/>
    </location>
    <ligand>
        <name>Zn(2+)</name>
        <dbReference type="ChEBI" id="CHEBI:29105"/>
        <label>2</label>
    </ligand>
</feature>
<evidence type="ECO:0000256" key="5">
    <source>
        <dbReference type="ARBA" id="ARBA00022801"/>
    </source>
</evidence>
<dbReference type="Pfam" id="PF16123">
    <property type="entry name" value="HAGH_C"/>
    <property type="match status" value="1"/>
</dbReference>
<dbReference type="SMART" id="SM00849">
    <property type="entry name" value="Lactamase_B"/>
    <property type="match status" value="1"/>
</dbReference>
<dbReference type="Proteomes" id="UP000054997">
    <property type="component" value="Unassembled WGS sequence"/>
</dbReference>
<name>A0A0W0VN55_9GAMM</name>
<protein>
    <recommendedName>
        <fullName evidence="7">Hydroxyacylglutathione hydrolase</fullName>
        <ecNumber evidence="7">3.1.2.6</ecNumber>
    </recommendedName>
    <alternativeName>
        <fullName evidence="7">Glyoxalase II</fullName>
        <shortName evidence="7">Glx II</shortName>
    </alternativeName>
</protein>
<dbReference type="SUPFAM" id="SSF56281">
    <property type="entry name" value="Metallo-hydrolase/oxidoreductase"/>
    <property type="match status" value="1"/>
</dbReference>
<evidence type="ECO:0000256" key="4">
    <source>
        <dbReference type="ARBA" id="ARBA00022723"/>
    </source>
</evidence>
<dbReference type="CDD" id="cd07723">
    <property type="entry name" value="hydroxyacylglutathione_hydrolase_MBL-fold"/>
    <property type="match status" value="1"/>
</dbReference>
<dbReference type="PATRIC" id="fig|45068.5.peg.768"/>
<evidence type="ECO:0000256" key="7">
    <source>
        <dbReference type="HAMAP-Rule" id="MF_01374"/>
    </source>
</evidence>
<dbReference type="PANTHER" id="PTHR43705">
    <property type="entry name" value="HYDROXYACYLGLUTATHIONE HYDROLASE"/>
    <property type="match status" value="1"/>
</dbReference>
<dbReference type="GO" id="GO:0019243">
    <property type="term" value="P:methylglyoxal catabolic process to D-lactate via S-lactoyl-glutathione"/>
    <property type="evidence" value="ECO:0007669"/>
    <property type="project" value="UniProtKB-UniRule"/>
</dbReference>
<accession>A0A0W0VN55</accession>
<dbReference type="STRING" id="45068.Llon_0721"/>
<keyword evidence="10" id="KW-1185">Reference proteome</keyword>
<dbReference type="PANTHER" id="PTHR43705:SF1">
    <property type="entry name" value="HYDROXYACYLGLUTATHIONE HYDROLASE GLOB"/>
    <property type="match status" value="1"/>
</dbReference>
<evidence type="ECO:0000256" key="3">
    <source>
        <dbReference type="ARBA" id="ARBA00006759"/>
    </source>
</evidence>
<dbReference type="InterPro" id="IPR050110">
    <property type="entry name" value="Glyoxalase_II_hydrolase"/>
</dbReference>
<dbReference type="GO" id="GO:0004416">
    <property type="term" value="F:hydroxyacylglutathione hydrolase activity"/>
    <property type="evidence" value="ECO:0007669"/>
    <property type="project" value="UniProtKB-UniRule"/>
</dbReference>
<sequence length="253" mass="29020">MSVNAIEAFKDNYIWAIIDESRHTAICVDPGAAEPVLQFINKNQLNLTAILVTHHHFDHCGGLEKLQKTFPHVEIFTPDDSRIPLSTIALHDEDIIHLGEYDFRVMAIPGHTRTHIAFYEPSKKWLFCGDTLFSAGCGRVFDGTLEDLYHSLQLIKNLPDETSIYCGHEYTRKNLQFAAQVEPNNQAIRDYLNYLQKHGDLCSLPSRLALEKQINPFLRTDSLHLKSFAQQENLDPDNSLAIFQRLREKKDNF</sequence>
<feature type="binding site" evidence="7">
    <location>
        <position position="54"/>
    </location>
    <ligand>
        <name>Zn(2+)</name>
        <dbReference type="ChEBI" id="CHEBI:29105"/>
        <label>1</label>
    </ligand>
</feature>
<comment type="caution">
    <text evidence="9">The sequence shown here is derived from an EMBL/GenBank/DDBJ whole genome shotgun (WGS) entry which is preliminary data.</text>
</comment>
<proteinExistence type="inferred from homology"/>
<evidence type="ECO:0000313" key="10">
    <source>
        <dbReference type="Proteomes" id="UP000054997"/>
    </source>
</evidence>
<reference evidence="9 10" key="1">
    <citation type="submission" date="2015-11" db="EMBL/GenBank/DDBJ databases">
        <title>Genomic analysis of 38 Legionella species identifies large and diverse effector repertoires.</title>
        <authorList>
            <person name="Burstein D."/>
            <person name="Amaro F."/>
            <person name="Zusman T."/>
            <person name="Lifshitz Z."/>
            <person name="Cohen O."/>
            <person name="Gilbert J.A."/>
            <person name="Pupko T."/>
            <person name="Shuman H.A."/>
            <person name="Segal G."/>
        </authorList>
    </citation>
    <scope>NUCLEOTIDE SEQUENCE [LARGE SCALE GENOMIC DNA]</scope>
    <source>
        <strain evidence="9 10">ATCC 49505</strain>
    </source>
</reference>
<feature type="binding site" evidence="7">
    <location>
        <position position="130"/>
    </location>
    <ligand>
        <name>Zn(2+)</name>
        <dbReference type="ChEBI" id="CHEBI:29105"/>
        <label>1</label>
    </ligand>
</feature>
<dbReference type="EMBL" id="LNYK01000014">
    <property type="protein sequence ID" value="KTD21556.1"/>
    <property type="molecule type" value="Genomic_DNA"/>
</dbReference>
<evidence type="ECO:0000313" key="9">
    <source>
        <dbReference type="EMBL" id="KTD21556.1"/>
    </source>
</evidence>
<feature type="binding site" evidence="7">
    <location>
        <position position="58"/>
    </location>
    <ligand>
        <name>Zn(2+)</name>
        <dbReference type="ChEBI" id="CHEBI:29105"/>
        <label>2</label>
    </ligand>
</feature>
<comment type="cofactor">
    <cofactor evidence="7">
        <name>Zn(2+)</name>
        <dbReference type="ChEBI" id="CHEBI:29105"/>
    </cofactor>
    <text evidence="7">Binds 2 Zn(2+) ions per subunit.</text>
</comment>
<comment type="subunit">
    <text evidence="7">Monomer.</text>
</comment>
<evidence type="ECO:0000256" key="6">
    <source>
        <dbReference type="ARBA" id="ARBA00022833"/>
    </source>
</evidence>
<dbReference type="RefSeq" id="WP_058528736.1">
    <property type="nucleotide sequence ID" value="NZ_CAAAHZ010000004.1"/>
</dbReference>
<feature type="binding site" evidence="7">
    <location>
        <position position="56"/>
    </location>
    <ligand>
        <name>Zn(2+)</name>
        <dbReference type="ChEBI" id="CHEBI:29105"/>
        <label>1</label>
    </ligand>
</feature>
<feature type="binding site" evidence="7">
    <location>
        <position position="59"/>
    </location>
    <ligand>
        <name>Zn(2+)</name>
        <dbReference type="ChEBI" id="CHEBI:29105"/>
        <label>2</label>
    </ligand>
</feature>
<comment type="pathway">
    <text evidence="2 7">Secondary metabolite metabolism; methylglyoxal degradation; (R)-lactate from methylglyoxal: step 2/2.</text>
</comment>
<gene>
    <name evidence="7 9" type="primary">gloB</name>
    <name evidence="9" type="ORF">Llon_0721</name>
</gene>
<dbReference type="EC" id="3.1.2.6" evidence="7"/>
<keyword evidence="4 7" id="KW-0479">Metal-binding</keyword>
<dbReference type="Gene3D" id="3.60.15.10">
    <property type="entry name" value="Ribonuclease Z/Hydroxyacylglutathione hydrolase-like"/>
    <property type="match status" value="1"/>
</dbReference>
<dbReference type="OrthoDB" id="9802248at2"/>
<keyword evidence="5 7" id="KW-0378">Hydrolase</keyword>
<feature type="binding site" evidence="7">
    <location>
        <position position="130"/>
    </location>
    <ligand>
        <name>Zn(2+)</name>
        <dbReference type="ChEBI" id="CHEBI:29105"/>
        <label>2</label>
    </ligand>
</feature>
<dbReference type="InterPro" id="IPR017782">
    <property type="entry name" value="Hydroxyacylglutathione_Hdrlase"/>
</dbReference>
<dbReference type="InterPro" id="IPR036866">
    <property type="entry name" value="RibonucZ/Hydroxyglut_hydro"/>
</dbReference>
<organism evidence="9 10">
    <name type="scientific">Legionella londiniensis</name>
    <dbReference type="NCBI Taxonomy" id="45068"/>
    <lineage>
        <taxon>Bacteria</taxon>
        <taxon>Pseudomonadati</taxon>
        <taxon>Pseudomonadota</taxon>
        <taxon>Gammaproteobacteria</taxon>
        <taxon>Legionellales</taxon>
        <taxon>Legionellaceae</taxon>
        <taxon>Legionella</taxon>
    </lineage>
</organism>